<reference evidence="1" key="1">
    <citation type="submission" date="2020-12" db="EMBL/GenBank/DDBJ databases">
        <title>Draft Genome of Candida africana.</title>
        <authorList>
            <person name="Ayanbimpe G.M."/>
            <person name="Enweani I.B."/>
            <person name="Aguiyi J.C."/>
            <person name="Nnadi U.P."/>
            <person name="Izam Y."/>
            <person name="Ubani A."/>
            <person name="Ngene A.C."/>
        </authorList>
    </citation>
    <scope>NUCLEOTIDE SEQUENCE</scope>
    <source>
        <strain evidence="1">CEC4854</strain>
    </source>
</reference>
<gene>
    <name evidence="1" type="primary">Cytb5</name>
    <name evidence="1" type="ORF">GWM34_00120</name>
</gene>
<accession>A0ACB7FSD5</accession>
<dbReference type="Proteomes" id="UP000742417">
    <property type="component" value="Unassembled WGS sequence"/>
</dbReference>
<comment type="caution">
    <text evidence="1">The sequence shown here is derived from an EMBL/GenBank/DDBJ whole genome shotgun (WGS) entry which is preliminary data.</text>
</comment>
<protein>
    <submittedName>
        <fullName evidence="1">Cytochrome b5</fullName>
    </submittedName>
</protein>
<feature type="non-terminal residue" evidence="1">
    <location>
        <position position="1"/>
    </location>
</feature>
<organism evidence="1 2">
    <name type="scientific">Candida africana</name>
    <dbReference type="NCBI Taxonomy" id="241526"/>
    <lineage>
        <taxon>Eukaryota</taxon>
        <taxon>Fungi</taxon>
        <taxon>Dikarya</taxon>
        <taxon>Ascomycota</taxon>
        <taxon>Saccharomycotina</taxon>
        <taxon>Pichiomycetes</taxon>
        <taxon>Debaryomycetaceae</taxon>
        <taxon>Candida/Lodderomyces clade</taxon>
        <taxon>Candida</taxon>
    </lineage>
</organism>
<sequence>MTSRLDELNKKLQQNSNQGLASSSSSSSSSRSSLKPPTSSSSLRPPPTMGSNRGLFPAINSAQRAANATTTSSAAANQRKKVILQPGHSPLDWAQLNRTQPRHKLRGVPANTPPPQYISINKQELQKHKSLQDCWTCINGKVYNITPYINFHPGGVEEIMKCAGKDGTSLFNKYHSWVNVDRMLENCIVGVFHRD</sequence>
<name>A0ACB7FSD5_9ASCO</name>
<evidence type="ECO:0000313" key="2">
    <source>
        <dbReference type="Proteomes" id="UP000742417"/>
    </source>
</evidence>
<dbReference type="EMBL" id="JAENJO010000001">
    <property type="protein sequence ID" value="KAG8204328.1"/>
    <property type="molecule type" value="Genomic_DNA"/>
</dbReference>
<keyword evidence="2" id="KW-1185">Reference proteome</keyword>
<evidence type="ECO:0000313" key="1">
    <source>
        <dbReference type="EMBL" id="KAG8204328.1"/>
    </source>
</evidence>
<proteinExistence type="predicted"/>